<feature type="transmembrane region" description="Helical" evidence="7">
    <location>
        <begin position="800"/>
        <end position="822"/>
    </location>
</feature>
<name>A0A1D9GAR0_MOOP1</name>
<dbReference type="PANTHER" id="PTHR39083">
    <property type="entry name" value="CYCLIC DI-GMP-BINDING PROTEIN"/>
    <property type="match status" value="1"/>
</dbReference>
<gene>
    <name evidence="8" type="ORF">BJP36_11475</name>
</gene>
<dbReference type="Pfam" id="PF03170">
    <property type="entry name" value="BcsB"/>
    <property type="match status" value="1"/>
</dbReference>
<reference evidence="8" key="2">
    <citation type="submission" date="2022-10" db="EMBL/GenBank/DDBJ databases">
        <authorList>
            <person name="Ngo T.-E."/>
        </authorList>
    </citation>
    <scope>NUCLEOTIDE SEQUENCE</scope>
    <source>
        <strain evidence="8">JHB</strain>
    </source>
</reference>
<proteinExistence type="predicted"/>
<dbReference type="EMBL" id="CP017708">
    <property type="protein sequence ID" value="AOY84631.2"/>
    <property type="molecule type" value="Genomic_DNA"/>
</dbReference>
<feature type="region of interest" description="Disordered" evidence="6">
    <location>
        <begin position="11"/>
        <end position="41"/>
    </location>
</feature>
<evidence type="ECO:0000256" key="2">
    <source>
        <dbReference type="ARBA" id="ARBA00022475"/>
    </source>
</evidence>
<feature type="transmembrane region" description="Helical" evidence="7">
    <location>
        <begin position="52"/>
        <end position="73"/>
    </location>
</feature>
<evidence type="ECO:0000256" key="4">
    <source>
        <dbReference type="ARBA" id="ARBA00022989"/>
    </source>
</evidence>
<dbReference type="Proteomes" id="UP000176944">
    <property type="component" value="Chromosome"/>
</dbReference>
<evidence type="ECO:0000313" key="8">
    <source>
        <dbReference type="EMBL" id="AOY84631.2"/>
    </source>
</evidence>
<evidence type="ECO:0000256" key="6">
    <source>
        <dbReference type="SAM" id="MobiDB-lite"/>
    </source>
</evidence>
<keyword evidence="3 7" id="KW-0812">Transmembrane</keyword>
<protein>
    <submittedName>
        <fullName evidence="8">Cellulose biosynthesis cyclic di-GMP-binding regulatory protein BcsB</fullName>
    </submittedName>
</protein>
<dbReference type="PANTHER" id="PTHR39083:SF1">
    <property type="entry name" value="CYCLIC DI-GMP-BINDING PROTEIN"/>
    <property type="match status" value="1"/>
</dbReference>
<dbReference type="GO" id="GO:0005886">
    <property type="term" value="C:plasma membrane"/>
    <property type="evidence" value="ECO:0007669"/>
    <property type="project" value="UniProtKB-SubCell"/>
</dbReference>
<organism evidence="8">
    <name type="scientific">Moorena producens (strain JHB)</name>
    <dbReference type="NCBI Taxonomy" id="1454205"/>
    <lineage>
        <taxon>Bacteria</taxon>
        <taxon>Bacillati</taxon>
        <taxon>Cyanobacteriota</taxon>
        <taxon>Cyanophyceae</taxon>
        <taxon>Coleofasciculales</taxon>
        <taxon>Coleofasciculaceae</taxon>
        <taxon>Moorena</taxon>
    </lineage>
</organism>
<reference evidence="8" key="1">
    <citation type="journal article" date="2017" name="Proc. Natl. Acad. Sci. U.S.A.">
        <title>Comparative genomics uncovers the prolific and distinctive metabolic potential of the cyanobacterial genus Moorea.</title>
        <authorList>
            <person name="Leao T."/>
            <person name="Castelao G."/>
            <person name="Korobeynikov A."/>
            <person name="Monroe E.A."/>
            <person name="Podell S."/>
            <person name="Glukhov E."/>
            <person name="Allen E.E."/>
            <person name="Gerwick W.H."/>
            <person name="Gerwick L."/>
        </authorList>
    </citation>
    <scope>NUCLEOTIDE SEQUENCE</scope>
    <source>
        <strain evidence="8">JHB</strain>
    </source>
</reference>
<evidence type="ECO:0000256" key="1">
    <source>
        <dbReference type="ARBA" id="ARBA00004162"/>
    </source>
</evidence>
<evidence type="ECO:0000256" key="7">
    <source>
        <dbReference type="SAM" id="Phobius"/>
    </source>
</evidence>
<evidence type="ECO:0000256" key="3">
    <source>
        <dbReference type="ARBA" id="ARBA00022692"/>
    </source>
</evidence>
<keyword evidence="5 7" id="KW-0472">Membrane</keyword>
<accession>A0A1D9GAR0</accession>
<dbReference type="InterPro" id="IPR018513">
    <property type="entry name" value="Cell_synthase_bac"/>
</dbReference>
<evidence type="ECO:0000256" key="5">
    <source>
        <dbReference type="ARBA" id="ARBA00023136"/>
    </source>
</evidence>
<keyword evidence="4 7" id="KW-1133">Transmembrane helix</keyword>
<feature type="compositionally biased region" description="Polar residues" evidence="6">
    <location>
        <begin position="16"/>
        <end position="33"/>
    </location>
</feature>
<sequence length="830" mass="92844">MTPFFRKAFAHLPKNPRSQPSDGHSSANQASTSRRFDAKANHPRPSFQRYSLVLLLFLSCSISIGLTTSLVYAQSDGSSTDSNKTLRESTIEELKEKSQPTFALPSPPTKAPEIDAPAAGQYILEFNRSPVVGSRLSLRGIYDEARLGFTRPRDWQLKSVKALIRFRHSPALYATRSNLTVLINGVSVGSIPLNRQKGEIGNVLFNIPIDQLRNYNQITIAALQNNSPTCTQDPYDPSLWTEILPDSKIVFDFEPQPVSLDFNRYPYPIFDDLSLEPNQITYLLPKKIDDNWLTSTARFQASLGRLADYRRLNTSLVKSVKEASGTGINRFSGNRLVIIGTPEQQPELKSLKLPLPVGNNQIVDAKEKALPPDVGVLMLTTTPGNEAAVLVATGNGPEGVAKAVQFLVQSKDRQIGTSQAILVEKLEEVPTPASRDWPDYLPLEPTFKLSDLKTPYNQPIEDITVRGSDSPPINIDFRALPDDQFEGDNYMNLIYSYGPQINPKTSVVEVKLDGIALIGKKLTSINGGTRESLRVPLPIDKITPYSKIQVDFRLDARERRSCSKVTDQQLWGTLHNDTNFELQRTSVAKVPDLGLLKTGFPFAAPQDLSNTVIVLPKDPSSSVLMTLLQFTNRLGRLSKAESVQLSVYTKDSLPTEERSDHHLVGIGTQDKFPVPEIFSSGGFKLKDFLTRQRNDSQIQTWSDHDGVIKEIISPWNKERVLLALIAQTDKGLKQVQDLLNQDPLFSQIKGDTVLISANSNNPDIYEQNYYNIEFFQQKRKRQMEKPELTQQIFKFIIRSWLMLAPAIIAATLISYGVIQFYLNKTASNRN</sequence>
<dbReference type="Gene3D" id="2.60.120.260">
    <property type="entry name" value="Galactose-binding domain-like"/>
    <property type="match status" value="2"/>
</dbReference>
<keyword evidence="2" id="KW-1003">Cell membrane</keyword>
<dbReference type="GO" id="GO:0006011">
    <property type="term" value="P:UDP-alpha-D-glucose metabolic process"/>
    <property type="evidence" value="ECO:0007669"/>
    <property type="project" value="InterPro"/>
</dbReference>
<comment type="subcellular location">
    <subcellularLocation>
        <location evidence="1">Cell membrane</location>
        <topology evidence="1">Single-pass membrane protein</topology>
    </subcellularLocation>
</comment>
<dbReference type="AlphaFoldDB" id="A0A1D9GAR0"/>